<evidence type="ECO:0000259" key="1">
    <source>
        <dbReference type="Pfam" id="PF00534"/>
    </source>
</evidence>
<proteinExistence type="predicted"/>
<gene>
    <name evidence="3" type="ORF">A3C72_03565</name>
</gene>
<name>A0A1G2MK06_9BACT</name>
<protein>
    <submittedName>
        <fullName evidence="3">Uncharacterized protein</fullName>
    </submittedName>
</protein>
<dbReference type="InterPro" id="IPR001296">
    <property type="entry name" value="Glyco_trans_1"/>
</dbReference>
<dbReference type="STRING" id="1802306.A3C72_03565"/>
<evidence type="ECO:0000313" key="3">
    <source>
        <dbReference type="EMBL" id="OHA24186.1"/>
    </source>
</evidence>
<organism evidence="3 4">
    <name type="scientific">Candidatus Taylorbacteria bacterium RIFCSPHIGHO2_02_FULL_43_32b</name>
    <dbReference type="NCBI Taxonomy" id="1802306"/>
    <lineage>
        <taxon>Bacteria</taxon>
        <taxon>Candidatus Tayloriibacteriota</taxon>
    </lineage>
</organism>
<comment type="caution">
    <text evidence="3">The sequence shown here is derived from an EMBL/GenBank/DDBJ whole genome shotgun (WGS) entry which is preliminary data.</text>
</comment>
<dbReference type="Gene3D" id="3.40.50.2000">
    <property type="entry name" value="Glycogen Phosphorylase B"/>
    <property type="match status" value="2"/>
</dbReference>
<dbReference type="Proteomes" id="UP000177130">
    <property type="component" value="Unassembled WGS sequence"/>
</dbReference>
<dbReference type="InterPro" id="IPR050194">
    <property type="entry name" value="Glycosyltransferase_grp1"/>
</dbReference>
<evidence type="ECO:0000259" key="2">
    <source>
        <dbReference type="Pfam" id="PF13439"/>
    </source>
</evidence>
<sequence length="382" mass="43629">MAIVISIGNDRLIFEEGSKVRNRMIEYGTLFDELHIVVLTQGKKNKEIQISKNVWVYPTNSWSRWLYPFDASSLAKRIHHSRFAFRKEPFIVSAQDPFESGLGAYWASRKIKAKLHIQVHTDFLSPFFKKGSILNLIRIRIANKILAHADGIRVVSKRIFDSIAGKYSLPIGRVSILPIYVADEKKDIMAYDFKKDFPDWTFVVLMVGRLEKEKNLPLAFRVLKEVIKKYPKTGMVIVGEGRQKGRLELLAELLRINKNISFIGRVNDPTPFYLGADAYLHTSNFEGFGMSLVEALKNKLPIVTTDVGVSGWLLKDGENALLCGVGDSRQLYFALMRLIEDNGLRERLKIGSPLTKDIISLSKSDYLLRYQKDLLRCLESEK</sequence>
<reference evidence="3 4" key="1">
    <citation type="journal article" date="2016" name="Nat. Commun.">
        <title>Thousands of microbial genomes shed light on interconnected biogeochemical processes in an aquifer system.</title>
        <authorList>
            <person name="Anantharaman K."/>
            <person name="Brown C.T."/>
            <person name="Hug L.A."/>
            <person name="Sharon I."/>
            <person name="Castelle C.J."/>
            <person name="Probst A.J."/>
            <person name="Thomas B.C."/>
            <person name="Singh A."/>
            <person name="Wilkins M.J."/>
            <person name="Karaoz U."/>
            <person name="Brodie E.L."/>
            <person name="Williams K.H."/>
            <person name="Hubbard S.S."/>
            <person name="Banfield J.F."/>
        </authorList>
    </citation>
    <scope>NUCLEOTIDE SEQUENCE [LARGE SCALE GENOMIC DNA]</scope>
</reference>
<dbReference type="PANTHER" id="PTHR45947:SF3">
    <property type="entry name" value="SULFOQUINOVOSYL TRANSFERASE SQD2"/>
    <property type="match status" value="1"/>
</dbReference>
<feature type="domain" description="Glycosyl transferase family 1" evidence="1">
    <location>
        <begin position="192"/>
        <end position="349"/>
    </location>
</feature>
<dbReference type="GO" id="GO:0016757">
    <property type="term" value="F:glycosyltransferase activity"/>
    <property type="evidence" value="ECO:0007669"/>
    <property type="project" value="InterPro"/>
</dbReference>
<accession>A0A1G2MK06</accession>
<dbReference type="InterPro" id="IPR028098">
    <property type="entry name" value="Glyco_trans_4-like_N"/>
</dbReference>
<dbReference type="PANTHER" id="PTHR45947">
    <property type="entry name" value="SULFOQUINOVOSYL TRANSFERASE SQD2"/>
    <property type="match status" value="1"/>
</dbReference>
<dbReference type="Pfam" id="PF00534">
    <property type="entry name" value="Glycos_transf_1"/>
    <property type="match status" value="1"/>
</dbReference>
<evidence type="ECO:0000313" key="4">
    <source>
        <dbReference type="Proteomes" id="UP000177130"/>
    </source>
</evidence>
<dbReference type="Pfam" id="PF13439">
    <property type="entry name" value="Glyco_transf_4"/>
    <property type="match status" value="1"/>
</dbReference>
<dbReference type="SUPFAM" id="SSF53756">
    <property type="entry name" value="UDP-Glycosyltransferase/glycogen phosphorylase"/>
    <property type="match status" value="1"/>
</dbReference>
<feature type="domain" description="Glycosyltransferase subfamily 4-like N-terminal" evidence="2">
    <location>
        <begin position="34"/>
        <end position="178"/>
    </location>
</feature>
<dbReference type="EMBL" id="MHRK01000017">
    <property type="protein sequence ID" value="OHA24186.1"/>
    <property type="molecule type" value="Genomic_DNA"/>
</dbReference>
<dbReference type="AlphaFoldDB" id="A0A1G2MK06"/>